<accession>A0A1Q9ESU7</accession>
<organism evidence="2 3">
    <name type="scientific">Symbiodinium microadriaticum</name>
    <name type="common">Dinoflagellate</name>
    <name type="synonym">Zooxanthella microadriatica</name>
    <dbReference type="NCBI Taxonomy" id="2951"/>
    <lineage>
        <taxon>Eukaryota</taxon>
        <taxon>Sar</taxon>
        <taxon>Alveolata</taxon>
        <taxon>Dinophyceae</taxon>
        <taxon>Suessiales</taxon>
        <taxon>Symbiodiniaceae</taxon>
        <taxon>Symbiodinium</taxon>
    </lineage>
</organism>
<protein>
    <submittedName>
        <fullName evidence="2">Uncharacterized protein</fullName>
    </submittedName>
</protein>
<dbReference type="Proteomes" id="UP000186817">
    <property type="component" value="Unassembled WGS sequence"/>
</dbReference>
<keyword evidence="1" id="KW-0472">Membrane</keyword>
<evidence type="ECO:0000256" key="1">
    <source>
        <dbReference type="SAM" id="Phobius"/>
    </source>
</evidence>
<proteinExistence type="predicted"/>
<gene>
    <name evidence="2" type="ORF">AK812_SmicGene5807</name>
</gene>
<feature type="transmembrane region" description="Helical" evidence="1">
    <location>
        <begin position="12"/>
        <end position="33"/>
    </location>
</feature>
<reference evidence="2 3" key="1">
    <citation type="submission" date="2016-02" db="EMBL/GenBank/DDBJ databases">
        <title>Genome analysis of coral dinoflagellate symbionts highlights evolutionary adaptations to a symbiotic lifestyle.</title>
        <authorList>
            <person name="Aranda M."/>
            <person name="Li Y."/>
            <person name="Liew Y.J."/>
            <person name="Baumgarten S."/>
            <person name="Simakov O."/>
            <person name="Wilson M."/>
            <person name="Piel J."/>
            <person name="Ashoor H."/>
            <person name="Bougouffa S."/>
            <person name="Bajic V.B."/>
            <person name="Ryu T."/>
            <person name="Ravasi T."/>
            <person name="Bayer T."/>
            <person name="Micklem G."/>
            <person name="Kim H."/>
            <person name="Bhak J."/>
            <person name="Lajeunesse T.C."/>
            <person name="Voolstra C.R."/>
        </authorList>
    </citation>
    <scope>NUCLEOTIDE SEQUENCE [LARGE SCALE GENOMIC DNA]</scope>
    <source>
        <strain evidence="2 3">CCMP2467</strain>
    </source>
</reference>
<sequence length="82" mass="8808">MELRTSPGSQFVSPGLCGLTMSTAAVAAGILALQLPETRKLMPELYDPSRLARHCGYLPLGSRPLANIPETSINSLRETLKV</sequence>
<dbReference type="EMBL" id="LSRX01000077">
    <property type="protein sequence ID" value="OLQ10471.1"/>
    <property type="molecule type" value="Genomic_DNA"/>
</dbReference>
<evidence type="ECO:0000313" key="2">
    <source>
        <dbReference type="EMBL" id="OLQ10471.1"/>
    </source>
</evidence>
<evidence type="ECO:0000313" key="3">
    <source>
        <dbReference type="Proteomes" id="UP000186817"/>
    </source>
</evidence>
<dbReference type="OrthoDB" id="10294583at2759"/>
<keyword evidence="1" id="KW-1133">Transmembrane helix</keyword>
<dbReference type="AlphaFoldDB" id="A0A1Q9ESU7"/>
<comment type="caution">
    <text evidence="2">The sequence shown here is derived from an EMBL/GenBank/DDBJ whole genome shotgun (WGS) entry which is preliminary data.</text>
</comment>
<keyword evidence="3" id="KW-1185">Reference proteome</keyword>
<name>A0A1Q9ESU7_SYMMI</name>
<keyword evidence="1" id="KW-0812">Transmembrane</keyword>